<evidence type="ECO:0000313" key="3">
    <source>
        <dbReference type="Proteomes" id="UP000709295"/>
    </source>
</evidence>
<dbReference type="AlphaFoldDB" id="A0A8J5IE82"/>
<dbReference type="Proteomes" id="UP000709295">
    <property type="component" value="Unassembled WGS sequence"/>
</dbReference>
<gene>
    <name evidence="2" type="ORF">JG688_00010730</name>
</gene>
<protein>
    <submittedName>
        <fullName evidence="2">Uncharacterized protein</fullName>
    </submittedName>
</protein>
<dbReference type="EMBL" id="JAENGY010000696">
    <property type="protein sequence ID" value="KAG6957971.1"/>
    <property type="molecule type" value="Genomic_DNA"/>
</dbReference>
<feature type="region of interest" description="Disordered" evidence="1">
    <location>
        <begin position="1"/>
        <end position="40"/>
    </location>
</feature>
<comment type="caution">
    <text evidence="2">The sequence shown here is derived from an EMBL/GenBank/DDBJ whole genome shotgun (WGS) entry which is preliminary data.</text>
</comment>
<proteinExistence type="predicted"/>
<evidence type="ECO:0000313" key="2">
    <source>
        <dbReference type="EMBL" id="KAG6957971.1"/>
    </source>
</evidence>
<organism evidence="2 3">
    <name type="scientific">Phytophthora aleatoria</name>
    <dbReference type="NCBI Taxonomy" id="2496075"/>
    <lineage>
        <taxon>Eukaryota</taxon>
        <taxon>Sar</taxon>
        <taxon>Stramenopiles</taxon>
        <taxon>Oomycota</taxon>
        <taxon>Peronosporomycetes</taxon>
        <taxon>Peronosporales</taxon>
        <taxon>Peronosporaceae</taxon>
        <taxon>Phytophthora</taxon>
    </lineage>
</organism>
<reference evidence="2" key="1">
    <citation type="submission" date="2021-01" db="EMBL/GenBank/DDBJ databases">
        <title>Phytophthora aleatoria, a newly-described species from Pinus radiata is distinct from Phytophthora cactorum isolates based on comparative genomics.</title>
        <authorList>
            <person name="Mcdougal R."/>
            <person name="Panda P."/>
            <person name="Williams N."/>
            <person name="Studholme D.J."/>
        </authorList>
    </citation>
    <scope>NUCLEOTIDE SEQUENCE</scope>
    <source>
        <strain evidence="2">NZFS 4037</strain>
    </source>
</reference>
<name>A0A8J5IE82_9STRA</name>
<evidence type="ECO:0000256" key="1">
    <source>
        <dbReference type="SAM" id="MobiDB-lite"/>
    </source>
</evidence>
<sequence>MAPRSKRTLAGTLDVSAKRAKPLSTRSSGRKQEASRTNHGHSTLFKAIWRELRTERWYSKPPHRATLMTRFTAIFAKDYLEGSGRHRFCCW</sequence>
<keyword evidence="3" id="KW-1185">Reference proteome</keyword>
<accession>A0A8J5IE82</accession>